<evidence type="ECO:0000313" key="2">
    <source>
        <dbReference type="Proteomes" id="UP001145114"/>
    </source>
</evidence>
<proteinExistence type="predicted"/>
<gene>
    <name evidence="1" type="ORF">EV182_005576</name>
</gene>
<keyword evidence="2" id="KW-1185">Reference proteome</keyword>
<name>A0ACC1HTQ2_9FUNG</name>
<protein>
    <submittedName>
        <fullName evidence="1">Uncharacterized protein</fullName>
    </submittedName>
</protein>
<comment type="caution">
    <text evidence="1">The sequence shown here is derived from an EMBL/GenBank/DDBJ whole genome shotgun (WGS) entry which is preliminary data.</text>
</comment>
<evidence type="ECO:0000313" key="1">
    <source>
        <dbReference type="EMBL" id="KAJ1677719.1"/>
    </source>
</evidence>
<feature type="non-terminal residue" evidence="1">
    <location>
        <position position="89"/>
    </location>
</feature>
<dbReference type="Proteomes" id="UP001145114">
    <property type="component" value="Unassembled WGS sequence"/>
</dbReference>
<sequence>MGFRGIIISECQGKEVRRIEFSRAMRDRPFSSTVAELLVIAVAVTLIPRGKDIHVKTDSQAAVVCIKVLQQEDLKRRMEKGSMAYLAAG</sequence>
<organism evidence="1 2">
    <name type="scientific">Spiromyces aspiralis</name>
    <dbReference type="NCBI Taxonomy" id="68401"/>
    <lineage>
        <taxon>Eukaryota</taxon>
        <taxon>Fungi</taxon>
        <taxon>Fungi incertae sedis</taxon>
        <taxon>Zoopagomycota</taxon>
        <taxon>Kickxellomycotina</taxon>
        <taxon>Kickxellomycetes</taxon>
        <taxon>Kickxellales</taxon>
        <taxon>Kickxellaceae</taxon>
        <taxon>Spiromyces</taxon>
    </lineage>
</organism>
<accession>A0ACC1HTQ2</accession>
<dbReference type="EMBL" id="JAMZIH010002028">
    <property type="protein sequence ID" value="KAJ1677719.1"/>
    <property type="molecule type" value="Genomic_DNA"/>
</dbReference>
<reference evidence="1" key="1">
    <citation type="submission" date="2022-06" db="EMBL/GenBank/DDBJ databases">
        <title>Phylogenomic reconstructions and comparative analyses of Kickxellomycotina fungi.</title>
        <authorList>
            <person name="Reynolds N.K."/>
            <person name="Stajich J.E."/>
            <person name="Barry K."/>
            <person name="Grigoriev I.V."/>
            <person name="Crous P."/>
            <person name="Smith M.E."/>
        </authorList>
    </citation>
    <scope>NUCLEOTIDE SEQUENCE</scope>
    <source>
        <strain evidence="1">RSA 2271</strain>
    </source>
</reference>